<dbReference type="InterPro" id="IPR015124">
    <property type="entry name" value="Stf0"/>
</dbReference>
<protein>
    <recommendedName>
        <fullName evidence="1">Trehalose 2-sulfotransferase</fullName>
    </recommendedName>
</protein>
<feature type="domain" description="Sulphotransferase Stf0" evidence="2">
    <location>
        <begin position="7"/>
        <end position="239"/>
    </location>
</feature>
<organism evidence="3">
    <name type="scientific">uncultured Nocardioidaceae bacterium</name>
    <dbReference type="NCBI Taxonomy" id="253824"/>
    <lineage>
        <taxon>Bacteria</taxon>
        <taxon>Bacillati</taxon>
        <taxon>Actinomycetota</taxon>
        <taxon>Actinomycetes</taxon>
        <taxon>Propionibacteriales</taxon>
        <taxon>Nocardioidaceae</taxon>
        <taxon>environmental samples</taxon>
    </lineage>
</organism>
<dbReference type="InterPro" id="IPR024628">
    <property type="entry name" value="Sulfotransferase_Stf0_dom"/>
</dbReference>
<comment type="pathway">
    <text evidence="1">Glycolipid metabolism.</text>
</comment>
<accession>A0A6J4MEC3</accession>
<evidence type="ECO:0000256" key="1">
    <source>
        <dbReference type="PIRNR" id="PIRNR021497"/>
    </source>
</evidence>
<dbReference type="Pfam" id="PF09037">
    <property type="entry name" value="Sulphotransf"/>
    <property type="match status" value="1"/>
</dbReference>
<keyword evidence="1" id="KW-0119">Carbohydrate metabolism</keyword>
<comment type="catalytic activity">
    <reaction evidence="1">
        <text>alpha,alpha-trehalose + 3'-phosphoadenylyl sulfate = 2-O-sulfo-alpha,alpha-trehalose + adenosine 3',5'-bisphosphate + H(+)</text>
        <dbReference type="Rhea" id="RHEA:41608"/>
        <dbReference type="ChEBI" id="CHEBI:15378"/>
        <dbReference type="ChEBI" id="CHEBI:16551"/>
        <dbReference type="ChEBI" id="CHEBI:58339"/>
        <dbReference type="ChEBI" id="CHEBI:58343"/>
        <dbReference type="ChEBI" id="CHEBI:60091"/>
        <dbReference type="EC" id="2.8.2.37"/>
    </reaction>
</comment>
<comment type="function">
    <text evidence="1">Catalyzes the sulfuryl group transfer from 3'-phosphoadenosine-5'-phosphosulfate (PAPS) to trehalose, leading to trehalose-2-sulfate (T2S).</text>
</comment>
<dbReference type="Gene3D" id="3.40.50.300">
    <property type="entry name" value="P-loop containing nucleotide triphosphate hydrolases"/>
    <property type="match status" value="1"/>
</dbReference>
<dbReference type="EMBL" id="CADCUG010000150">
    <property type="protein sequence ID" value="CAA9356989.1"/>
    <property type="molecule type" value="Genomic_DNA"/>
</dbReference>
<evidence type="ECO:0000259" key="2">
    <source>
        <dbReference type="Pfam" id="PF09037"/>
    </source>
</evidence>
<dbReference type="InterPro" id="IPR027417">
    <property type="entry name" value="P-loop_NTPase"/>
</dbReference>
<name>A0A6J4MEC3_9ACTN</name>
<sequence>MQRDRVSYLIAGTPRTGSTLLCGLLQSTGVAGRPESYFREPDEHLWAHRWRIPTGADGSFDYRDYVGAAIAAGSTDNGMFGARVMWGTLDELVTKLRAGHPHPEGGELELLTEVFGPLHFCHLRRQDTVAQAVSWARAEQTSYWHVGDTEVREPAFDFAQIHHLVATIEEHNTAWRDWFTASGIRAHDVTYEQLVADPSGVIGGILDLLGLAPASIRSPVSDQRRQADELNADWAERYRVTTGR</sequence>
<dbReference type="GO" id="GO:0016740">
    <property type="term" value="F:transferase activity"/>
    <property type="evidence" value="ECO:0007669"/>
    <property type="project" value="UniProtKB-UniRule"/>
</dbReference>
<proteinExistence type="inferred from homology"/>
<comment type="similarity">
    <text evidence="1">Belongs to the Stf0 sulfotransferase family.</text>
</comment>
<reference evidence="3" key="1">
    <citation type="submission" date="2020-02" db="EMBL/GenBank/DDBJ databases">
        <authorList>
            <person name="Meier V. D."/>
        </authorList>
    </citation>
    <scope>NUCLEOTIDE SEQUENCE</scope>
    <source>
        <strain evidence="3">AVDCRST_MAG29</strain>
    </source>
</reference>
<keyword evidence="1" id="KW-0808">Transferase</keyword>
<dbReference type="PIRSF" id="PIRSF021497">
    <property type="entry name" value="Sulphotransferase_Stf0"/>
    <property type="match status" value="1"/>
</dbReference>
<evidence type="ECO:0000313" key="3">
    <source>
        <dbReference type="EMBL" id="CAA9356989.1"/>
    </source>
</evidence>
<dbReference type="AlphaFoldDB" id="A0A6J4MEC3"/>
<dbReference type="SUPFAM" id="SSF52540">
    <property type="entry name" value="P-loop containing nucleoside triphosphate hydrolases"/>
    <property type="match status" value="1"/>
</dbReference>
<gene>
    <name evidence="3" type="ORF">AVDCRST_MAG29-2653</name>
</gene>